<dbReference type="PANTHER" id="PTHR33840:SF2">
    <property type="entry name" value="TLE1 PHOSPHOLIPASE DOMAIN-CONTAINING PROTEIN"/>
    <property type="match status" value="1"/>
</dbReference>
<evidence type="ECO:0000313" key="2">
    <source>
        <dbReference type="EMBL" id="GJJ14164.1"/>
    </source>
</evidence>
<name>A0AAV5AM11_9AGAM</name>
<sequence length="350" mass="39483">MASSPLATFPPTHANRTIVLCFDGTQNQIGDKNSLAWLELNNRWLDLADDRICIFGFSRGAYTARALAAMLHKVGLLQRGNHRHIRYAWEAYTLTSEEGWKRAGIFKRYFGIEVDIEFIGVWDSVGSLGLNRFLPLTTNNTRIKAVRHALALDERRARYKANVWGVGLSAPEGTAEIAPPTNAKGTKMTRRSSQIRDDERRLLALGRTYIPTSRKQLQTDVLEVWFAGCHSDVGGGNTPTDVRHALSKISLRWMVRQCFLIRTGILFKEDSLRKIGLDPVTLYPVVLPRPPPAAAVSDKDALSEEEEDLLDLRCPIHDELKNKLAWWILEILPARKNYRGVDGDQKKGIE</sequence>
<comment type="caution">
    <text evidence="2">The sequence shown here is derived from an EMBL/GenBank/DDBJ whole genome shotgun (WGS) entry which is preliminary data.</text>
</comment>
<keyword evidence="3" id="KW-1185">Reference proteome</keyword>
<accession>A0AAV5AM11</accession>
<dbReference type="Pfam" id="PF09994">
    <property type="entry name" value="T6SS_Tle1-like_cat"/>
    <property type="match status" value="1"/>
</dbReference>
<dbReference type="InterPro" id="IPR018712">
    <property type="entry name" value="Tle1-like_cat"/>
</dbReference>
<evidence type="ECO:0000259" key="1">
    <source>
        <dbReference type="Pfam" id="PF09994"/>
    </source>
</evidence>
<dbReference type="AlphaFoldDB" id="A0AAV5AM11"/>
<reference evidence="2" key="1">
    <citation type="submission" date="2021-10" db="EMBL/GenBank/DDBJ databases">
        <title>De novo Genome Assembly of Clathrus columnatus (Basidiomycota, Fungi) Using Illumina and Nanopore Sequence Data.</title>
        <authorList>
            <person name="Ogiso-Tanaka E."/>
            <person name="Itagaki H."/>
            <person name="Hosoya T."/>
            <person name="Hosaka K."/>
        </authorList>
    </citation>
    <scope>NUCLEOTIDE SEQUENCE</scope>
    <source>
        <strain evidence="2">MO-923</strain>
    </source>
</reference>
<feature type="domain" description="T6SS Phospholipase effector Tle1-like catalytic" evidence="1">
    <location>
        <begin position="49"/>
        <end position="257"/>
    </location>
</feature>
<evidence type="ECO:0000313" key="3">
    <source>
        <dbReference type="Proteomes" id="UP001050691"/>
    </source>
</evidence>
<dbReference type="EMBL" id="BPWL01000009">
    <property type="protein sequence ID" value="GJJ14164.1"/>
    <property type="molecule type" value="Genomic_DNA"/>
</dbReference>
<proteinExistence type="predicted"/>
<protein>
    <recommendedName>
        <fullName evidence="1">T6SS Phospholipase effector Tle1-like catalytic domain-containing protein</fullName>
    </recommendedName>
</protein>
<dbReference type="PANTHER" id="PTHR33840">
    <property type="match status" value="1"/>
</dbReference>
<dbReference type="Proteomes" id="UP001050691">
    <property type="component" value="Unassembled WGS sequence"/>
</dbReference>
<gene>
    <name evidence="2" type="ORF">Clacol_008424</name>
</gene>
<organism evidence="2 3">
    <name type="scientific">Clathrus columnatus</name>
    <dbReference type="NCBI Taxonomy" id="1419009"/>
    <lineage>
        <taxon>Eukaryota</taxon>
        <taxon>Fungi</taxon>
        <taxon>Dikarya</taxon>
        <taxon>Basidiomycota</taxon>
        <taxon>Agaricomycotina</taxon>
        <taxon>Agaricomycetes</taxon>
        <taxon>Phallomycetidae</taxon>
        <taxon>Phallales</taxon>
        <taxon>Clathraceae</taxon>
        <taxon>Clathrus</taxon>
    </lineage>
</organism>